<accession>A0ABT0LGU6</accession>
<protein>
    <submittedName>
        <fullName evidence="10">Lipid IV(A) 4-amino-4-deoxy-L-arabinosyltransferase</fullName>
        <ecNumber evidence="10">2.4.2.43</ecNumber>
    </submittedName>
</protein>
<comment type="subcellular location">
    <subcellularLocation>
        <location evidence="1">Cell membrane</location>
        <topology evidence="1">Multi-pass membrane protein</topology>
    </subcellularLocation>
</comment>
<evidence type="ECO:0000256" key="2">
    <source>
        <dbReference type="ARBA" id="ARBA00022475"/>
    </source>
</evidence>
<feature type="transmembrane region" description="Helical" evidence="8">
    <location>
        <begin position="328"/>
        <end position="348"/>
    </location>
</feature>
<dbReference type="Proteomes" id="UP001203423">
    <property type="component" value="Unassembled WGS sequence"/>
</dbReference>
<feature type="transmembrane region" description="Helical" evidence="8">
    <location>
        <begin position="125"/>
        <end position="142"/>
    </location>
</feature>
<feature type="transmembrane region" description="Helical" evidence="8">
    <location>
        <begin position="421"/>
        <end position="440"/>
    </location>
</feature>
<dbReference type="InterPro" id="IPR003342">
    <property type="entry name" value="ArnT-like_N"/>
</dbReference>
<feature type="transmembrane region" description="Helical" evidence="8">
    <location>
        <begin position="360"/>
        <end position="379"/>
    </location>
</feature>
<evidence type="ECO:0000256" key="8">
    <source>
        <dbReference type="SAM" id="Phobius"/>
    </source>
</evidence>
<keyword evidence="2" id="KW-1003">Cell membrane</keyword>
<dbReference type="NCBIfam" id="NF009784">
    <property type="entry name" value="PRK13279.1"/>
    <property type="match status" value="1"/>
</dbReference>
<keyword evidence="5 8" id="KW-0812">Transmembrane</keyword>
<feature type="transmembrane region" description="Helical" evidence="8">
    <location>
        <begin position="20"/>
        <end position="38"/>
    </location>
</feature>
<feature type="transmembrane region" description="Helical" evidence="8">
    <location>
        <begin position="270"/>
        <end position="291"/>
    </location>
</feature>
<dbReference type="Pfam" id="PF02366">
    <property type="entry name" value="PMT"/>
    <property type="match status" value="1"/>
</dbReference>
<feature type="transmembrane region" description="Helical" evidence="8">
    <location>
        <begin position="217"/>
        <end position="237"/>
    </location>
</feature>
<evidence type="ECO:0000259" key="9">
    <source>
        <dbReference type="Pfam" id="PF02366"/>
    </source>
</evidence>
<dbReference type="EC" id="2.4.2.43" evidence="10"/>
<keyword evidence="6 8" id="KW-1133">Transmembrane helix</keyword>
<feature type="domain" description="ArnT-like N-terminal" evidence="9">
    <location>
        <begin position="22"/>
        <end position="250"/>
    </location>
</feature>
<evidence type="ECO:0000256" key="1">
    <source>
        <dbReference type="ARBA" id="ARBA00004651"/>
    </source>
</evidence>
<evidence type="ECO:0000256" key="7">
    <source>
        <dbReference type="ARBA" id="ARBA00023136"/>
    </source>
</evidence>
<name>A0ABT0LGU6_9GAMM</name>
<dbReference type="RefSeq" id="WP_248942338.1">
    <property type="nucleotide sequence ID" value="NZ_JAKIKS010000116.1"/>
</dbReference>
<feature type="transmembrane region" description="Helical" evidence="8">
    <location>
        <begin position="391"/>
        <end position="409"/>
    </location>
</feature>
<sequence length="561" mass="64166">MMQNPIVTNVVNLVLPRINLAFAIPLFFIVLYILPLGLRELWSPDELRHAEIAREMVQSSDWIVPRFNNIRYFEKPIMGHWMNASAQVLFGENNFSVRAASALSTLGTALCLFLLVNHFANRKHALVTIAIFLSLFLVTNLGTYSLVDSMLNFWLTAAFCGFYFATQSKSFNARLLYYTLAGFFCALALLTKGFLALALPVIVILPFMLWQQQFMQILRWGGWVIFIAIITSLPWALAIHQAEPGFWHYFFWVEHIQRFSANEAQHHAPVWYYLPYLLLASLPWLFLAPSAFKHLHNQWTQPLVRFALLWALLPFLFFSAANGKLVTYILPCMPPLAILLGFGLIRAIKKNTPGLILGSKLNAGFFCLLPIVILILYYANLLPVTAEEYHRPWLLALVCFYWAGLALIATKTSHLDSQISCYMFMPAGLFLLSWAIIPTISSDSKMPAQFMSQISPLVNDNTLLIADNPDTMSAFNWYFKRQDVYLSHTKGELAYGLNYEEAQHRYIEPLALTEFITEQQQTAPVAFFSRSRTQPVGLPKPNKKIHKGRYSLFYYEKLPTL</sequence>
<keyword evidence="7 8" id="KW-0472">Membrane</keyword>
<keyword evidence="4 10" id="KW-0808">Transferase</keyword>
<feature type="transmembrane region" description="Helical" evidence="8">
    <location>
        <begin position="303"/>
        <end position="322"/>
    </location>
</feature>
<reference evidence="10 11" key="1">
    <citation type="submission" date="2022-01" db="EMBL/GenBank/DDBJ databases">
        <title>Whole genome-based taxonomy of the Shewanellaceae.</title>
        <authorList>
            <person name="Martin-Rodriguez A.J."/>
        </authorList>
    </citation>
    <scope>NUCLEOTIDE SEQUENCE [LARGE SCALE GENOMIC DNA]</scope>
    <source>
        <strain evidence="10 11">DSM 17177</strain>
    </source>
</reference>
<comment type="caution">
    <text evidence="10">The sequence shown here is derived from an EMBL/GenBank/DDBJ whole genome shotgun (WGS) entry which is preliminary data.</text>
</comment>
<gene>
    <name evidence="10" type="primary">arnT</name>
    <name evidence="10" type="ORF">L2764_21230</name>
</gene>
<proteinExistence type="predicted"/>
<evidence type="ECO:0000256" key="6">
    <source>
        <dbReference type="ARBA" id="ARBA00022989"/>
    </source>
</evidence>
<evidence type="ECO:0000313" key="10">
    <source>
        <dbReference type="EMBL" id="MCL1126928.1"/>
    </source>
</evidence>
<dbReference type="EMBL" id="JAKIKS010000116">
    <property type="protein sequence ID" value="MCL1126928.1"/>
    <property type="molecule type" value="Genomic_DNA"/>
</dbReference>
<evidence type="ECO:0000256" key="3">
    <source>
        <dbReference type="ARBA" id="ARBA00022676"/>
    </source>
</evidence>
<organism evidence="10 11">
    <name type="scientific">Shewanella surugensis</name>
    <dbReference type="NCBI Taxonomy" id="212020"/>
    <lineage>
        <taxon>Bacteria</taxon>
        <taxon>Pseudomonadati</taxon>
        <taxon>Pseudomonadota</taxon>
        <taxon>Gammaproteobacteria</taxon>
        <taxon>Alteromonadales</taxon>
        <taxon>Shewanellaceae</taxon>
        <taxon>Shewanella</taxon>
    </lineage>
</organism>
<dbReference type="InterPro" id="IPR050297">
    <property type="entry name" value="LipidA_mod_glycosyltrf_83"/>
</dbReference>
<keyword evidence="11" id="KW-1185">Reference proteome</keyword>
<keyword evidence="3 10" id="KW-0328">Glycosyltransferase</keyword>
<dbReference type="PANTHER" id="PTHR33908:SF3">
    <property type="entry name" value="UNDECAPRENYL PHOSPHATE-ALPHA-4-AMINO-4-DEOXY-L-ARABINOSE ARABINOSYL TRANSFERASE"/>
    <property type="match status" value="1"/>
</dbReference>
<dbReference type="PANTHER" id="PTHR33908">
    <property type="entry name" value="MANNOSYLTRANSFERASE YKCB-RELATED"/>
    <property type="match status" value="1"/>
</dbReference>
<evidence type="ECO:0000313" key="11">
    <source>
        <dbReference type="Proteomes" id="UP001203423"/>
    </source>
</evidence>
<feature type="transmembrane region" description="Helical" evidence="8">
    <location>
        <begin position="99"/>
        <end position="119"/>
    </location>
</feature>
<dbReference type="GO" id="GO:0103015">
    <property type="term" value="F:4-amino-4-deoxy-L-arabinose transferase activity"/>
    <property type="evidence" value="ECO:0007669"/>
    <property type="project" value="UniProtKB-EC"/>
</dbReference>
<evidence type="ECO:0000256" key="5">
    <source>
        <dbReference type="ARBA" id="ARBA00022692"/>
    </source>
</evidence>
<evidence type="ECO:0000256" key="4">
    <source>
        <dbReference type="ARBA" id="ARBA00022679"/>
    </source>
</evidence>
<feature type="transmembrane region" description="Helical" evidence="8">
    <location>
        <begin position="177"/>
        <end position="205"/>
    </location>
</feature>